<keyword evidence="1" id="KW-0614">Plasmid</keyword>
<dbReference type="SUPFAM" id="SSF52096">
    <property type="entry name" value="ClpP/crotonase"/>
    <property type="match status" value="1"/>
</dbReference>
<dbReference type="PANTHER" id="PTHR43612">
    <property type="entry name" value="TRIFUNCTIONAL ENZYME SUBUNIT ALPHA"/>
    <property type="match status" value="1"/>
</dbReference>
<dbReference type="OrthoDB" id="9771883at2"/>
<evidence type="ECO:0000313" key="2">
    <source>
        <dbReference type="Proteomes" id="UP000094626"/>
    </source>
</evidence>
<geneLocation type="plasmid" evidence="1 2">
    <name>pSA1</name>
</geneLocation>
<evidence type="ECO:0008006" key="3">
    <source>
        <dbReference type="Google" id="ProtNLM"/>
    </source>
</evidence>
<organism evidence="1 2">
    <name type="scientific">Novosphingobium resinovorum</name>
    <dbReference type="NCBI Taxonomy" id="158500"/>
    <lineage>
        <taxon>Bacteria</taxon>
        <taxon>Pseudomonadati</taxon>
        <taxon>Pseudomonadota</taxon>
        <taxon>Alphaproteobacteria</taxon>
        <taxon>Sphingomonadales</taxon>
        <taxon>Sphingomonadaceae</taxon>
        <taxon>Novosphingobium</taxon>
    </lineage>
</organism>
<dbReference type="Proteomes" id="UP000094626">
    <property type="component" value="Plasmid pSA1"/>
</dbReference>
<dbReference type="PANTHER" id="PTHR43612:SF3">
    <property type="entry name" value="TRIFUNCTIONAL ENZYME SUBUNIT ALPHA, MITOCHONDRIAL"/>
    <property type="match status" value="1"/>
</dbReference>
<evidence type="ECO:0000313" key="1">
    <source>
        <dbReference type="EMBL" id="AOR78862.1"/>
    </source>
</evidence>
<dbReference type="KEGG" id="nre:BES08_18285"/>
<proteinExistence type="predicted"/>
<dbReference type="GO" id="GO:0004300">
    <property type="term" value="F:enoyl-CoA hydratase activity"/>
    <property type="evidence" value="ECO:0007669"/>
    <property type="project" value="TreeGrafter"/>
</dbReference>
<dbReference type="GO" id="GO:0016509">
    <property type="term" value="F:long-chain (3S)-3-hydroxyacyl-CoA dehydrogenase (NAD+) activity"/>
    <property type="evidence" value="ECO:0007669"/>
    <property type="project" value="TreeGrafter"/>
</dbReference>
<gene>
    <name evidence="1" type="ORF">BES08_18285</name>
</gene>
<dbReference type="Pfam" id="PF00378">
    <property type="entry name" value="ECH_1"/>
    <property type="match status" value="1"/>
</dbReference>
<dbReference type="CDD" id="cd06558">
    <property type="entry name" value="crotonase-like"/>
    <property type="match status" value="1"/>
</dbReference>
<dbReference type="EMBL" id="CP017076">
    <property type="protein sequence ID" value="AOR78862.1"/>
    <property type="molecule type" value="Genomic_DNA"/>
</dbReference>
<reference evidence="2" key="1">
    <citation type="journal article" date="2017" name="J. Biotechnol.">
        <title>Complete genome sequence of Novosphingobium resinovorum SA1, a versatile xenobiotic-degrading bacterium capable of utilizing sulfanilic acid.</title>
        <authorList>
            <person name="Hegedus B."/>
            <person name="Kos P.B."/>
            <person name="Balint B."/>
            <person name="Maroti G."/>
            <person name="Gan H.M."/>
            <person name="Perei K."/>
            <person name="Rakhely G."/>
        </authorList>
    </citation>
    <scope>NUCLEOTIDE SEQUENCE [LARGE SCALE GENOMIC DNA]</scope>
    <source>
        <strain evidence="2">SA1</strain>
    </source>
</reference>
<dbReference type="AlphaFoldDB" id="A0A1D8A9S4"/>
<accession>A0A1D8A9S4</accession>
<dbReference type="GO" id="GO:0006635">
    <property type="term" value="P:fatty acid beta-oxidation"/>
    <property type="evidence" value="ECO:0007669"/>
    <property type="project" value="TreeGrafter"/>
</dbReference>
<dbReference type="InterPro" id="IPR050136">
    <property type="entry name" value="FA_oxidation_alpha_subunit"/>
</dbReference>
<keyword evidence="2" id="KW-1185">Reference proteome</keyword>
<dbReference type="InterPro" id="IPR001753">
    <property type="entry name" value="Enoyl-CoA_hydra/iso"/>
</dbReference>
<dbReference type="InterPro" id="IPR029045">
    <property type="entry name" value="ClpP/crotonase-like_dom_sf"/>
</dbReference>
<name>A0A1D8A9S4_9SPHN</name>
<dbReference type="Gene3D" id="3.90.226.10">
    <property type="entry name" value="2-enoyl-CoA Hydratase, Chain A, domain 1"/>
    <property type="match status" value="1"/>
</dbReference>
<protein>
    <recommendedName>
        <fullName evidence="3">3-hydroxyacyl-CoA dehydrogenase</fullName>
    </recommendedName>
</protein>
<sequence length="435" mass="46659">MPQAGAGEFMTLPLPDLTQFRVERQDNGLIHLVFDCPDRSMNVFSNKAIHELGAFAEWLHRADDVRGVVVRSGKANGFCAGADLTELGVAYEMIVAAPKADRFDIAFDHFFPLSHAIRRLETAGKPIAAAVAGVALGGGCELALGAHYRVLTRSRRVMLGLPEYAVGLLPGAGGTQRMPRLVGVEAGLEVLLLGRTYQGEDAVAAGLADEVVDEGDEIAAAERWLLSEAAHCVQPWDRTDSAPLSHVEISGAIERHRERELARMLGHEPAPLAILDCVEFGIIQPIDGAIRAEMSVFATLIQRPEPRNMIRTMFLGKQAYDKAAKDGSLPDSIEAAREAISTKVSQASSQCPELASALFGAPTAGSAPVQRRVGTDFWLRGRPAAMAALKELSRDCSGIVADMDDITRLQLDHALARTLVVPAYIGGLAGMTELI</sequence>